<sequence length="468" mass="53219">MSISSPEIITGQVLEELARGLNTSQDTPMTETWSRLRSSNEHHDQPQGDVAFGEPEDGDWDDVKAGRYDHCPNSDTFVMLYDENSRFMYYVELDQSGCAVSTEGAGSADFSPATSFMEQKTESDSVIVSETLARLVPEAGRFVPRSYQAWSQKKLQKRLLTKSDIPSFSKLCNKCESMLKNSVTFYQRGLTADDGFIFRWIEREGLNTHHMDLRYPTFSNLLETEIDEIKAEEAWGEVVKSYSRCKLTFWEDKWPAFQGLTTEVSKKRKWTFIHGLRQHKLEMRELLWYVEKPRLRTIECGEPSWSWLNLKDGVEKFTSPGRSRARDAEVTVEEPSGLLTLEKNQNHVLRISACMATLTSHTEVRSEFGSGMTVSMAVTNPLFEPTNSNRVLKGTWHPDTVPTPDGDLWAVVISKESVGLHVTFEGIVVAAEGRLGFWRRVGKMYCAIPTSARIVCPWNGEKRTIRLI</sequence>
<dbReference type="OrthoDB" id="10675661at2759"/>
<evidence type="ECO:0000313" key="3">
    <source>
        <dbReference type="Proteomes" id="UP000801428"/>
    </source>
</evidence>
<name>A0A9P4TLP6_CURKU</name>
<dbReference type="AlphaFoldDB" id="A0A9P4TLP6"/>
<dbReference type="Proteomes" id="UP000801428">
    <property type="component" value="Unassembled WGS sequence"/>
</dbReference>
<keyword evidence="3" id="KW-1185">Reference proteome</keyword>
<dbReference type="EMBL" id="SWKU01000004">
    <property type="protein sequence ID" value="KAF3007670.1"/>
    <property type="molecule type" value="Genomic_DNA"/>
</dbReference>
<gene>
    <name evidence="2" type="ORF">E8E13_009064</name>
</gene>
<accession>A0A9P4TLP6</accession>
<comment type="caution">
    <text evidence="2">The sequence shown here is derived from an EMBL/GenBank/DDBJ whole genome shotgun (WGS) entry which is preliminary data.</text>
</comment>
<protein>
    <submittedName>
        <fullName evidence="2">Uncharacterized protein</fullName>
    </submittedName>
</protein>
<feature type="region of interest" description="Disordered" evidence="1">
    <location>
        <begin position="20"/>
        <end position="56"/>
    </location>
</feature>
<reference evidence="2" key="1">
    <citation type="submission" date="2019-04" db="EMBL/GenBank/DDBJ databases">
        <title>Sequencing of skin fungus with MAO and IRED activity.</title>
        <authorList>
            <person name="Marsaioli A.J."/>
            <person name="Bonatto J.M.C."/>
            <person name="Reis Junior O."/>
        </authorList>
    </citation>
    <scope>NUCLEOTIDE SEQUENCE</scope>
    <source>
        <strain evidence="2">30M1</strain>
    </source>
</reference>
<proteinExistence type="predicted"/>
<evidence type="ECO:0000313" key="2">
    <source>
        <dbReference type="EMBL" id="KAF3007670.1"/>
    </source>
</evidence>
<dbReference type="PANTHER" id="PTHR33112:SF16">
    <property type="entry name" value="HETEROKARYON INCOMPATIBILITY DOMAIN-CONTAINING PROTEIN"/>
    <property type="match status" value="1"/>
</dbReference>
<organism evidence="2 3">
    <name type="scientific">Curvularia kusanoi</name>
    <name type="common">Cochliobolus kusanoi</name>
    <dbReference type="NCBI Taxonomy" id="90978"/>
    <lineage>
        <taxon>Eukaryota</taxon>
        <taxon>Fungi</taxon>
        <taxon>Dikarya</taxon>
        <taxon>Ascomycota</taxon>
        <taxon>Pezizomycotina</taxon>
        <taxon>Dothideomycetes</taxon>
        <taxon>Pleosporomycetidae</taxon>
        <taxon>Pleosporales</taxon>
        <taxon>Pleosporineae</taxon>
        <taxon>Pleosporaceae</taxon>
        <taxon>Curvularia</taxon>
    </lineage>
</organism>
<dbReference type="PANTHER" id="PTHR33112">
    <property type="entry name" value="DOMAIN PROTEIN, PUTATIVE-RELATED"/>
    <property type="match status" value="1"/>
</dbReference>
<evidence type="ECO:0000256" key="1">
    <source>
        <dbReference type="SAM" id="MobiDB-lite"/>
    </source>
</evidence>
<feature type="compositionally biased region" description="Polar residues" evidence="1">
    <location>
        <begin position="21"/>
        <end position="37"/>
    </location>
</feature>